<evidence type="ECO:0008006" key="3">
    <source>
        <dbReference type="Google" id="ProtNLM"/>
    </source>
</evidence>
<dbReference type="AlphaFoldDB" id="A0A843WNG1"/>
<evidence type="ECO:0000313" key="1">
    <source>
        <dbReference type="EMBL" id="MQM09367.1"/>
    </source>
</evidence>
<keyword evidence="2" id="KW-1185">Reference proteome</keyword>
<feature type="non-terminal residue" evidence="1">
    <location>
        <position position="1"/>
    </location>
</feature>
<proteinExistence type="predicted"/>
<sequence length="190" mass="21346">LNPHKGRCLLNPHKLITQVDQRDLTTQSWLTSFTDPFFNLAILNSSGEYASTAYVTFKEAHALETACLLSGATIVDQQVCIVKWGHYEDPYDFWASTSLRLEEDSGHMVNKQILTTLPEQDHESSEPCLNRTKFSPSYSCGPNSSPIIIIITRTLCGVITTNWLSCMCGLQQLRLRCKCLIIIITGLFVM</sequence>
<gene>
    <name evidence="1" type="ORF">Taro_042236</name>
</gene>
<name>A0A843WNG1_COLES</name>
<comment type="caution">
    <text evidence="1">The sequence shown here is derived from an EMBL/GenBank/DDBJ whole genome shotgun (WGS) entry which is preliminary data.</text>
</comment>
<dbReference type="EMBL" id="NMUH01004357">
    <property type="protein sequence ID" value="MQM09367.1"/>
    <property type="molecule type" value="Genomic_DNA"/>
</dbReference>
<dbReference type="OrthoDB" id="7763451at2759"/>
<evidence type="ECO:0000313" key="2">
    <source>
        <dbReference type="Proteomes" id="UP000652761"/>
    </source>
</evidence>
<protein>
    <recommendedName>
        <fullName evidence="3">RRM domain-containing protein</fullName>
    </recommendedName>
</protein>
<accession>A0A843WNG1</accession>
<organism evidence="1 2">
    <name type="scientific">Colocasia esculenta</name>
    <name type="common">Wild taro</name>
    <name type="synonym">Arum esculentum</name>
    <dbReference type="NCBI Taxonomy" id="4460"/>
    <lineage>
        <taxon>Eukaryota</taxon>
        <taxon>Viridiplantae</taxon>
        <taxon>Streptophyta</taxon>
        <taxon>Embryophyta</taxon>
        <taxon>Tracheophyta</taxon>
        <taxon>Spermatophyta</taxon>
        <taxon>Magnoliopsida</taxon>
        <taxon>Liliopsida</taxon>
        <taxon>Araceae</taxon>
        <taxon>Aroideae</taxon>
        <taxon>Colocasieae</taxon>
        <taxon>Colocasia</taxon>
    </lineage>
</organism>
<dbReference type="Proteomes" id="UP000652761">
    <property type="component" value="Unassembled WGS sequence"/>
</dbReference>
<reference evidence="1" key="1">
    <citation type="submission" date="2017-07" db="EMBL/GenBank/DDBJ databases">
        <title>Taro Niue Genome Assembly and Annotation.</title>
        <authorList>
            <person name="Atibalentja N."/>
            <person name="Keating K."/>
            <person name="Fields C.J."/>
        </authorList>
    </citation>
    <scope>NUCLEOTIDE SEQUENCE</scope>
    <source>
        <strain evidence="1">Niue_2</strain>
        <tissue evidence="1">Leaf</tissue>
    </source>
</reference>